<dbReference type="InterPro" id="IPR001787">
    <property type="entry name" value="Ribosomal_bL21"/>
</dbReference>
<sequence length="103" mass="12161">MKYAILEASGRQFWVEPTKFFELNRLSRKVGSTLIFKRVLFLNKKGVCLIGQPYLMNQVVKGIITKHFLGIKILIFKMKPKKKYRKKLGHRQKLTRVLINIIE</sequence>
<keyword evidence="3 6" id="KW-0934">Plastid</keyword>
<dbReference type="InterPro" id="IPR018258">
    <property type="entry name" value="Ribosomal_bL21_CS"/>
</dbReference>
<dbReference type="PROSITE" id="PS01169">
    <property type="entry name" value="RIBOSOMAL_L21"/>
    <property type="match status" value="1"/>
</dbReference>
<gene>
    <name evidence="6" type="primary">rpl21</name>
</gene>
<accession>A0A8E5BG87</accession>
<proteinExistence type="inferred from homology"/>
<dbReference type="GO" id="GO:0009536">
    <property type="term" value="C:plastid"/>
    <property type="evidence" value="ECO:0007669"/>
    <property type="project" value="UniProtKB-SubCell"/>
</dbReference>
<keyword evidence="5" id="KW-0694">RNA-binding</keyword>
<dbReference type="AlphaFoldDB" id="A0A8E5BG87"/>
<dbReference type="NCBIfam" id="TIGR00061">
    <property type="entry name" value="L21"/>
    <property type="match status" value="1"/>
</dbReference>
<evidence type="ECO:0000256" key="4">
    <source>
        <dbReference type="ARBA" id="ARBA00022730"/>
    </source>
</evidence>
<keyword evidence="4" id="KW-0699">rRNA-binding</keyword>
<dbReference type="HAMAP" id="MF_01363">
    <property type="entry name" value="Ribosomal_bL21"/>
    <property type="match status" value="1"/>
</dbReference>
<dbReference type="GO" id="GO:0019843">
    <property type="term" value="F:rRNA binding"/>
    <property type="evidence" value="ECO:0007669"/>
    <property type="project" value="UniProtKB-KW"/>
</dbReference>
<keyword evidence="6" id="KW-0687">Ribonucleoprotein</keyword>
<name>A0A8E5BG87_9PHAE</name>
<comment type="similarity">
    <text evidence="2">Belongs to the bacterial ribosomal protein bL21 family.</text>
</comment>
<reference evidence="6" key="1">
    <citation type="journal article" date="2021" name="Eur. J. Phycol.">
        <title>High-throughput sequencing of the kelp Alaria (Phaeophyceae) reveals epi-endobiotic associations, including a likely phaeophycean parasite.</title>
        <authorList>
            <person name="Bringloe T.T."/>
            <person name="Sauermann R."/>
            <person name="Krause-Jensen D."/>
            <person name="Olesen B."/>
            <person name="Klimova A."/>
            <person name="Klochkova T.A."/>
            <person name="Verbruggen H."/>
        </authorList>
    </citation>
    <scope>NUCLEOTIDE SEQUENCE</scope>
</reference>
<protein>
    <submittedName>
        <fullName evidence="6">Ribosomal protein L21</fullName>
    </submittedName>
</protein>
<evidence type="ECO:0000256" key="3">
    <source>
        <dbReference type="ARBA" id="ARBA00022640"/>
    </source>
</evidence>
<organism evidence="6">
    <name type="scientific">Phaeophyceae sp</name>
    <dbReference type="NCBI Taxonomy" id="2249243"/>
    <lineage>
        <taxon>Eukaryota</taxon>
        <taxon>Sar</taxon>
        <taxon>Stramenopiles</taxon>
        <taxon>Ochrophyta</taxon>
        <taxon>PX clade</taxon>
        <taxon>Phaeophyceae</taxon>
    </lineage>
</organism>
<dbReference type="GO" id="GO:0003735">
    <property type="term" value="F:structural constituent of ribosome"/>
    <property type="evidence" value="ECO:0007669"/>
    <property type="project" value="InterPro"/>
</dbReference>
<evidence type="ECO:0000256" key="2">
    <source>
        <dbReference type="ARBA" id="ARBA00008563"/>
    </source>
</evidence>
<dbReference type="Pfam" id="PF00829">
    <property type="entry name" value="Ribosomal_L21p"/>
    <property type="match status" value="1"/>
</dbReference>
<evidence type="ECO:0000256" key="5">
    <source>
        <dbReference type="ARBA" id="ARBA00022884"/>
    </source>
</evidence>
<dbReference type="GO" id="GO:0005762">
    <property type="term" value="C:mitochondrial large ribosomal subunit"/>
    <property type="evidence" value="ECO:0007669"/>
    <property type="project" value="TreeGrafter"/>
</dbReference>
<dbReference type="EMBL" id="MW266087">
    <property type="protein sequence ID" value="QSV12713.1"/>
    <property type="molecule type" value="Genomic_DNA"/>
</dbReference>
<comment type="subcellular location">
    <subcellularLocation>
        <location evidence="1">Plastid</location>
    </subcellularLocation>
</comment>
<keyword evidence="6" id="KW-0689">Ribosomal protein</keyword>
<dbReference type="InterPro" id="IPR028909">
    <property type="entry name" value="bL21-like"/>
</dbReference>
<evidence type="ECO:0000313" key="6">
    <source>
        <dbReference type="EMBL" id="QSV12713.1"/>
    </source>
</evidence>
<evidence type="ECO:0000256" key="1">
    <source>
        <dbReference type="ARBA" id="ARBA00004474"/>
    </source>
</evidence>
<dbReference type="PANTHER" id="PTHR21349:SF7">
    <property type="entry name" value="LARGE RIBOSOMAL SUBUNIT PROTEIN BL21C"/>
    <property type="match status" value="1"/>
</dbReference>
<geneLocation type="plastid" evidence="6"/>
<dbReference type="GO" id="GO:0006412">
    <property type="term" value="P:translation"/>
    <property type="evidence" value="ECO:0007669"/>
    <property type="project" value="InterPro"/>
</dbReference>
<dbReference type="PANTHER" id="PTHR21349">
    <property type="entry name" value="50S RIBOSOMAL PROTEIN L21"/>
    <property type="match status" value="1"/>
</dbReference>